<keyword evidence="1" id="KW-0472">Membrane</keyword>
<protein>
    <submittedName>
        <fullName evidence="2">Uncharacterized protein</fullName>
    </submittedName>
</protein>
<dbReference type="RefSeq" id="WP_089806533.1">
    <property type="nucleotide sequence ID" value="NZ_FOYT01000001.1"/>
</dbReference>
<name>A0A1I6GX44_9EURY</name>
<feature type="transmembrane region" description="Helical" evidence="1">
    <location>
        <begin position="42"/>
        <end position="61"/>
    </location>
</feature>
<reference evidence="3" key="1">
    <citation type="submission" date="2016-10" db="EMBL/GenBank/DDBJ databases">
        <authorList>
            <person name="Varghese N."/>
            <person name="Submissions S."/>
        </authorList>
    </citation>
    <scope>NUCLEOTIDE SEQUENCE [LARGE SCALE GENOMIC DNA]</scope>
    <source>
        <strain evidence="3">CGMCC 1.7736</strain>
    </source>
</reference>
<proteinExistence type="predicted"/>
<keyword evidence="3" id="KW-1185">Reference proteome</keyword>
<dbReference type="EMBL" id="FOYT01000001">
    <property type="protein sequence ID" value="SFR46805.1"/>
    <property type="molecule type" value="Genomic_DNA"/>
</dbReference>
<feature type="transmembrane region" description="Helical" evidence="1">
    <location>
        <begin position="12"/>
        <end position="30"/>
    </location>
</feature>
<feature type="transmembrane region" description="Helical" evidence="1">
    <location>
        <begin position="81"/>
        <end position="101"/>
    </location>
</feature>
<dbReference type="Proteomes" id="UP000198531">
    <property type="component" value="Unassembled WGS sequence"/>
</dbReference>
<organism evidence="2 3">
    <name type="scientific">Halogeometricum rufum</name>
    <dbReference type="NCBI Taxonomy" id="553469"/>
    <lineage>
        <taxon>Archaea</taxon>
        <taxon>Methanobacteriati</taxon>
        <taxon>Methanobacteriota</taxon>
        <taxon>Stenosarchaea group</taxon>
        <taxon>Halobacteria</taxon>
        <taxon>Halobacteriales</taxon>
        <taxon>Haloferacaceae</taxon>
        <taxon>Halogeometricum</taxon>
    </lineage>
</organism>
<feature type="transmembrane region" description="Helical" evidence="1">
    <location>
        <begin position="137"/>
        <end position="155"/>
    </location>
</feature>
<accession>A0A1I6GX44</accession>
<sequence length="170" mass="17679">MPGTPDPVLGSSLLTHAVGALAGVVAVLLAVRYRDDASPRTFAAVGGAVFATLALLLWFFVRVATDEFAQLSIPSLPTFAAIVLASGAVLFAHTALCLYLYGRAGYLSPLFVLFGATEFVVWVFLHVRGETDPIGLYWLLFGPLVVGVALALAGVEYGVRRVAVGGGVGG</sequence>
<evidence type="ECO:0000313" key="2">
    <source>
        <dbReference type="EMBL" id="SFR46805.1"/>
    </source>
</evidence>
<evidence type="ECO:0000256" key="1">
    <source>
        <dbReference type="SAM" id="Phobius"/>
    </source>
</evidence>
<evidence type="ECO:0000313" key="3">
    <source>
        <dbReference type="Proteomes" id="UP000198531"/>
    </source>
</evidence>
<keyword evidence="1" id="KW-0812">Transmembrane</keyword>
<feature type="transmembrane region" description="Helical" evidence="1">
    <location>
        <begin position="106"/>
        <end position="125"/>
    </location>
</feature>
<keyword evidence="1" id="KW-1133">Transmembrane helix</keyword>
<dbReference type="AlphaFoldDB" id="A0A1I6GX44"/>
<dbReference type="OrthoDB" id="270068at2157"/>
<gene>
    <name evidence="2" type="ORF">SAMN04487947_1778</name>
</gene>